<dbReference type="Proteomes" id="UP000813444">
    <property type="component" value="Unassembled WGS sequence"/>
</dbReference>
<feature type="region of interest" description="Disordered" evidence="1">
    <location>
        <begin position="1"/>
        <end position="50"/>
    </location>
</feature>
<evidence type="ECO:0000313" key="3">
    <source>
        <dbReference type="Proteomes" id="UP000813444"/>
    </source>
</evidence>
<evidence type="ECO:0000256" key="1">
    <source>
        <dbReference type="SAM" id="MobiDB-lite"/>
    </source>
</evidence>
<dbReference type="PANTHER" id="PTHR40618:SF1">
    <property type="entry name" value="B-ZIP TRANSCRIPTION FACTOR (EUROFUNG)"/>
    <property type="match status" value="1"/>
</dbReference>
<feature type="compositionally biased region" description="Basic and acidic residues" evidence="1">
    <location>
        <begin position="41"/>
        <end position="50"/>
    </location>
</feature>
<reference evidence="2" key="1">
    <citation type="journal article" date="2021" name="Nat. Commun.">
        <title>Genetic determinants of endophytism in the Arabidopsis root mycobiome.</title>
        <authorList>
            <person name="Mesny F."/>
            <person name="Miyauchi S."/>
            <person name="Thiergart T."/>
            <person name="Pickel B."/>
            <person name="Atanasova L."/>
            <person name="Karlsson M."/>
            <person name="Huettel B."/>
            <person name="Barry K.W."/>
            <person name="Haridas S."/>
            <person name="Chen C."/>
            <person name="Bauer D."/>
            <person name="Andreopoulos W."/>
            <person name="Pangilinan J."/>
            <person name="LaButti K."/>
            <person name="Riley R."/>
            <person name="Lipzen A."/>
            <person name="Clum A."/>
            <person name="Drula E."/>
            <person name="Henrissat B."/>
            <person name="Kohler A."/>
            <person name="Grigoriev I.V."/>
            <person name="Martin F.M."/>
            <person name="Hacquard S."/>
        </authorList>
    </citation>
    <scope>NUCLEOTIDE SEQUENCE</scope>
    <source>
        <strain evidence="2">MPI-CAGE-CH-0235</strain>
    </source>
</reference>
<dbReference type="AlphaFoldDB" id="A0A8K0WRG8"/>
<sequence length="445" mass="48285">MGDSQPARPGRPPISDGQDTVDSNQKQRQRMRLAQRSYRARKQEAQESERVRAEKLSSALDKALATFSALHQRILDSSNIRNSPNLLFHLNDAVTQMATIASATDKVLPLSHAIEEQGFGVDQQAADTLAPGSTAVDPGSATISLRMNTSSRIPLSARLIRACFERVVSILSSRSAFEFTALTLPLRLLGEDALMANTLQGLSMLVPAVTDFQYPLHSAPSLPQMYRVVEGGTNVVYRAPAPWIQQLVKGKTRTVLDTSSVTLQGEWLEAMDVEEYLEERGIYLRDTVSNSTILTDDTVYQPNVQRDQSIPNLAISPAMGGRGFGQTLDNTPSQFNVIEEQGPPASLPNYLDNHEGADYSVFGLPMPGQRLRSGNSPLHPTAISGLLQSEINHESAQAVTKLTRVTVDLDKLVHLLAANASCLGPVPGIRKADVDAAIQGSINIS</sequence>
<dbReference type="CDD" id="cd14688">
    <property type="entry name" value="bZIP_YAP"/>
    <property type="match status" value="1"/>
</dbReference>
<keyword evidence="3" id="KW-1185">Reference proteome</keyword>
<gene>
    <name evidence="2" type="ORF">B0I35DRAFT_434682</name>
</gene>
<evidence type="ECO:0000313" key="2">
    <source>
        <dbReference type="EMBL" id="KAH7317176.1"/>
    </source>
</evidence>
<dbReference type="EMBL" id="JAGPNK010000008">
    <property type="protein sequence ID" value="KAH7317176.1"/>
    <property type="molecule type" value="Genomic_DNA"/>
</dbReference>
<evidence type="ECO:0008006" key="4">
    <source>
        <dbReference type="Google" id="ProtNLM"/>
    </source>
</evidence>
<feature type="compositionally biased region" description="Polar residues" evidence="1">
    <location>
        <begin position="17"/>
        <end position="26"/>
    </location>
</feature>
<name>A0A8K0WRG8_9HYPO</name>
<organism evidence="2 3">
    <name type="scientific">Stachybotrys elegans</name>
    <dbReference type="NCBI Taxonomy" id="80388"/>
    <lineage>
        <taxon>Eukaryota</taxon>
        <taxon>Fungi</taxon>
        <taxon>Dikarya</taxon>
        <taxon>Ascomycota</taxon>
        <taxon>Pezizomycotina</taxon>
        <taxon>Sordariomycetes</taxon>
        <taxon>Hypocreomycetidae</taxon>
        <taxon>Hypocreales</taxon>
        <taxon>Stachybotryaceae</taxon>
        <taxon>Stachybotrys</taxon>
    </lineage>
</organism>
<dbReference type="OrthoDB" id="3555317at2759"/>
<accession>A0A8K0WRG8</accession>
<dbReference type="PANTHER" id="PTHR40618">
    <property type="entry name" value="B-ZIP TRANSCRIPTION FACTOR (EUROFUNG)-RELATED"/>
    <property type="match status" value="1"/>
</dbReference>
<comment type="caution">
    <text evidence="2">The sequence shown here is derived from an EMBL/GenBank/DDBJ whole genome shotgun (WGS) entry which is preliminary data.</text>
</comment>
<protein>
    <recommendedName>
        <fullName evidence="4">BZIP domain-containing protein</fullName>
    </recommendedName>
</protein>
<proteinExistence type="predicted"/>